<dbReference type="EMBL" id="CP122566">
    <property type="protein sequence ID" value="WGH93371.1"/>
    <property type="molecule type" value="Genomic_DNA"/>
</dbReference>
<dbReference type="RefSeq" id="WP_110110017.1">
    <property type="nucleotide sequence ID" value="NZ_CP122565.1"/>
</dbReference>
<dbReference type="NCBIfam" id="TIGR01144">
    <property type="entry name" value="ATP_synt_b"/>
    <property type="match status" value="1"/>
</dbReference>
<evidence type="ECO:0000256" key="14">
    <source>
        <dbReference type="HAMAP-Rule" id="MF_01398"/>
    </source>
</evidence>
<comment type="subunit">
    <text evidence="13 14">F-type ATPases have 2 components, F(1) - the catalytic core - and F(0) - the membrane proton channel. F(1) has five subunits: alpha(3), beta(3), gamma(1), delta(1), epsilon(1). F(0) has three main subunits: a(1), b(2) and c(10-14). The alpha and beta chains form an alternating ring which encloses part of the gamma chain. F(1) is attached to F(0) by a central stalk formed by the gamma and epsilon chains, while a peripheral stalk is formed by the delta and b chains.</text>
</comment>
<evidence type="ECO:0000256" key="5">
    <source>
        <dbReference type="ARBA" id="ARBA00022547"/>
    </source>
</evidence>
<accession>A0AAJ6ANN4</accession>
<comment type="similarity">
    <text evidence="2 14 15">Belongs to the ATPase B chain family.</text>
</comment>
<evidence type="ECO:0000256" key="3">
    <source>
        <dbReference type="ARBA" id="ARBA00022448"/>
    </source>
</evidence>
<evidence type="ECO:0000256" key="9">
    <source>
        <dbReference type="ARBA" id="ARBA00023065"/>
    </source>
</evidence>
<dbReference type="Pfam" id="PF00430">
    <property type="entry name" value="ATP-synt_B"/>
    <property type="match status" value="1"/>
</dbReference>
<evidence type="ECO:0000256" key="1">
    <source>
        <dbReference type="ARBA" id="ARBA00004162"/>
    </source>
</evidence>
<dbReference type="PANTHER" id="PTHR33445">
    <property type="entry name" value="ATP SYNTHASE SUBUNIT B', CHLOROPLASTIC"/>
    <property type="match status" value="1"/>
</dbReference>
<keyword evidence="10 14" id="KW-0472">Membrane</keyword>
<keyword evidence="8 14" id="KW-1133">Transmembrane helix</keyword>
<protein>
    <recommendedName>
        <fullName evidence="14">ATP synthase subunit b</fullName>
    </recommendedName>
    <alternativeName>
        <fullName evidence="14">ATP synthase F(0) sector subunit b</fullName>
    </alternativeName>
    <alternativeName>
        <fullName evidence="14">ATPase subunit I</fullName>
    </alternativeName>
    <alternativeName>
        <fullName evidence="14">F-type ATPase subunit b</fullName>
        <shortName evidence="14">F-ATPase subunit b</shortName>
    </alternativeName>
</protein>
<gene>
    <name evidence="14" type="primary">atpF</name>
    <name evidence="17" type="ORF">QDX21_00695</name>
</gene>
<comment type="function">
    <text evidence="12 14">F(1)F(0) ATP synthase produces ATP from ADP in the presence of a proton or sodium gradient. F-type ATPases consist of two structural domains, F(1) containing the extramembraneous catalytic core and F(0) containing the membrane proton channel, linked together by a central stalk and a peripheral stalk. During catalysis, ATP synthesis in the catalytic domain of F(1) is coupled via a rotary mechanism of the central stalk subunits to proton translocation.</text>
</comment>
<evidence type="ECO:0000256" key="10">
    <source>
        <dbReference type="ARBA" id="ARBA00023136"/>
    </source>
</evidence>
<evidence type="ECO:0000256" key="7">
    <source>
        <dbReference type="ARBA" id="ARBA00022781"/>
    </source>
</evidence>
<dbReference type="CDD" id="cd06503">
    <property type="entry name" value="ATP-synt_Fo_b"/>
    <property type="match status" value="1"/>
</dbReference>
<evidence type="ECO:0000256" key="13">
    <source>
        <dbReference type="ARBA" id="ARBA00025830"/>
    </source>
</evidence>
<keyword evidence="5 14" id="KW-0138">CF(0)</keyword>
<evidence type="ECO:0000256" key="12">
    <source>
        <dbReference type="ARBA" id="ARBA00025198"/>
    </source>
</evidence>
<dbReference type="GO" id="GO:0046933">
    <property type="term" value="F:proton-transporting ATP synthase activity, rotational mechanism"/>
    <property type="evidence" value="ECO:0007669"/>
    <property type="project" value="UniProtKB-UniRule"/>
</dbReference>
<keyword evidence="7 14" id="KW-0375">Hydrogen ion transport</keyword>
<proteinExistence type="inferred from homology"/>
<evidence type="ECO:0000313" key="17">
    <source>
        <dbReference type="EMBL" id="WGH93371.1"/>
    </source>
</evidence>
<dbReference type="HAMAP" id="MF_01398">
    <property type="entry name" value="ATP_synth_b_bprime"/>
    <property type="match status" value="1"/>
</dbReference>
<evidence type="ECO:0000256" key="6">
    <source>
        <dbReference type="ARBA" id="ARBA00022692"/>
    </source>
</evidence>
<evidence type="ECO:0000256" key="2">
    <source>
        <dbReference type="ARBA" id="ARBA00005513"/>
    </source>
</evidence>
<evidence type="ECO:0000256" key="8">
    <source>
        <dbReference type="ARBA" id="ARBA00022989"/>
    </source>
</evidence>
<comment type="subcellular location">
    <subcellularLocation>
        <location evidence="1 14">Cell membrane</location>
        <topology evidence="1 14">Single-pass membrane protein</topology>
    </subcellularLocation>
</comment>
<keyword evidence="3 14" id="KW-0813">Transport</keyword>
<dbReference type="InterPro" id="IPR005864">
    <property type="entry name" value="ATP_synth_F0_bsu_bac"/>
</dbReference>
<dbReference type="Proteomes" id="UP001224674">
    <property type="component" value="Chromosome"/>
</dbReference>
<keyword evidence="11 14" id="KW-0066">ATP synthesis</keyword>
<dbReference type="InterPro" id="IPR002146">
    <property type="entry name" value="ATP_synth_b/b'su_bac/chlpt"/>
</dbReference>
<keyword evidence="4 14" id="KW-1003">Cell membrane</keyword>
<evidence type="ECO:0000256" key="16">
    <source>
        <dbReference type="SAM" id="Coils"/>
    </source>
</evidence>
<evidence type="ECO:0000256" key="11">
    <source>
        <dbReference type="ARBA" id="ARBA00023310"/>
    </source>
</evidence>
<dbReference type="InterPro" id="IPR050059">
    <property type="entry name" value="ATP_synthase_B_chain"/>
</dbReference>
<reference evidence="17 18" key="1">
    <citation type="submission" date="2023-03" db="EMBL/GenBank/DDBJ databases">
        <title>Complete genome sequences of several Auritidibacter ignavus strains isolated from ear infections.</title>
        <authorList>
            <person name="Baehr T."/>
            <person name="Baumhoegger A.M."/>
        </authorList>
    </citation>
    <scope>NUCLEOTIDE SEQUENCE [LARGE SCALE GENOMIC DNA]</scope>
    <source>
        <strain evidence="17 18">BABAE-6</strain>
    </source>
</reference>
<dbReference type="GO" id="GO:0045259">
    <property type="term" value="C:proton-transporting ATP synthase complex"/>
    <property type="evidence" value="ECO:0007669"/>
    <property type="project" value="UniProtKB-KW"/>
</dbReference>
<keyword evidence="18" id="KW-1185">Reference proteome</keyword>
<sequence>MNGMNVIIAAAEGANPLIPNWWEVIVTSAGFLVLMFVVVKFIAPALESSYTKRVDEIEGGLERAEKAQAEANAMMADYQQQLQDARAEAHQIREDAREEAAQIVSESRTRASEEATRINEQASVQIAAERQQAVTSLRAEVGTLATSLASKIVGEALDDDARSQRVVDRFLEDLENNEAAQGSTTSAGATE</sequence>
<dbReference type="SUPFAM" id="SSF81573">
    <property type="entry name" value="F1F0 ATP synthase subunit B, membrane domain"/>
    <property type="match status" value="1"/>
</dbReference>
<evidence type="ECO:0000313" key="18">
    <source>
        <dbReference type="Proteomes" id="UP001224674"/>
    </source>
</evidence>
<dbReference type="Gene3D" id="1.20.5.620">
    <property type="entry name" value="F1F0 ATP synthase subunit B, membrane domain"/>
    <property type="match status" value="1"/>
</dbReference>
<feature type="transmembrane region" description="Helical" evidence="14">
    <location>
        <begin position="20"/>
        <end position="43"/>
    </location>
</feature>
<dbReference type="GO" id="GO:0046961">
    <property type="term" value="F:proton-transporting ATPase activity, rotational mechanism"/>
    <property type="evidence" value="ECO:0007669"/>
    <property type="project" value="TreeGrafter"/>
</dbReference>
<keyword evidence="9 14" id="KW-0406">Ion transport</keyword>
<feature type="coiled-coil region" evidence="16">
    <location>
        <begin position="61"/>
        <end position="102"/>
    </location>
</feature>
<name>A0AAJ6ANN4_9MICC</name>
<dbReference type="AlphaFoldDB" id="A0AAJ6ANN4"/>
<dbReference type="NCBIfam" id="NF004412">
    <property type="entry name" value="PRK05759.1-3"/>
    <property type="match status" value="1"/>
</dbReference>
<keyword evidence="16" id="KW-0175">Coiled coil</keyword>
<keyword evidence="6 14" id="KW-0812">Transmembrane</keyword>
<comment type="function">
    <text evidence="14">Component of the F(0) channel, it forms part of the peripheral stalk, linking F(1) to F(0).</text>
</comment>
<evidence type="ECO:0000256" key="4">
    <source>
        <dbReference type="ARBA" id="ARBA00022475"/>
    </source>
</evidence>
<organism evidence="17 18">
    <name type="scientific">Auritidibacter ignavus</name>
    <dbReference type="NCBI Taxonomy" id="678932"/>
    <lineage>
        <taxon>Bacteria</taxon>
        <taxon>Bacillati</taxon>
        <taxon>Actinomycetota</taxon>
        <taxon>Actinomycetes</taxon>
        <taxon>Micrococcales</taxon>
        <taxon>Micrococcaceae</taxon>
        <taxon>Auritidibacter</taxon>
    </lineage>
</organism>
<dbReference type="InterPro" id="IPR028987">
    <property type="entry name" value="ATP_synth_B-like_membr_sf"/>
</dbReference>
<evidence type="ECO:0000256" key="15">
    <source>
        <dbReference type="RuleBase" id="RU003848"/>
    </source>
</evidence>
<dbReference type="GO" id="GO:0005886">
    <property type="term" value="C:plasma membrane"/>
    <property type="evidence" value="ECO:0007669"/>
    <property type="project" value="UniProtKB-SubCell"/>
</dbReference>
<dbReference type="PANTHER" id="PTHR33445:SF1">
    <property type="entry name" value="ATP SYNTHASE SUBUNIT B"/>
    <property type="match status" value="1"/>
</dbReference>